<dbReference type="PROSITE" id="PS51118">
    <property type="entry name" value="HTH_HXLR"/>
    <property type="match status" value="1"/>
</dbReference>
<keyword evidence="1" id="KW-0805">Transcription regulation</keyword>
<accession>A0A561SEY9</accession>
<dbReference type="PANTHER" id="PTHR33204:SF37">
    <property type="entry name" value="HTH-TYPE TRANSCRIPTIONAL REGULATOR YODB"/>
    <property type="match status" value="1"/>
</dbReference>
<dbReference type="PANTHER" id="PTHR33204">
    <property type="entry name" value="TRANSCRIPTIONAL REGULATOR, MARR FAMILY"/>
    <property type="match status" value="1"/>
</dbReference>
<evidence type="ECO:0000259" key="4">
    <source>
        <dbReference type="PROSITE" id="PS51118"/>
    </source>
</evidence>
<evidence type="ECO:0000256" key="3">
    <source>
        <dbReference type="ARBA" id="ARBA00023163"/>
    </source>
</evidence>
<gene>
    <name evidence="5" type="ORF">FHX73_1547</name>
</gene>
<dbReference type="InterPro" id="IPR036390">
    <property type="entry name" value="WH_DNA-bd_sf"/>
</dbReference>
<dbReference type="InterPro" id="IPR036388">
    <property type="entry name" value="WH-like_DNA-bd_sf"/>
</dbReference>
<dbReference type="SUPFAM" id="SSF46785">
    <property type="entry name" value="Winged helix' DNA-binding domain"/>
    <property type="match status" value="1"/>
</dbReference>
<organism evidence="5 6">
    <name type="scientific">Kitasatospora viridis</name>
    <dbReference type="NCBI Taxonomy" id="281105"/>
    <lineage>
        <taxon>Bacteria</taxon>
        <taxon>Bacillati</taxon>
        <taxon>Actinomycetota</taxon>
        <taxon>Actinomycetes</taxon>
        <taxon>Kitasatosporales</taxon>
        <taxon>Streptomycetaceae</taxon>
        <taxon>Kitasatospora</taxon>
    </lineage>
</organism>
<evidence type="ECO:0000256" key="1">
    <source>
        <dbReference type="ARBA" id="ARBA00023015"/>
    </source>
</evidence>
<dbReference type="OrthoDB" id="370168at2"/>
<name>A0A561SEY9_9ACTN</name>
<evidence type="ECO:0000313" key="6">
    <source>
        <dbReference type="Proteomes" id="UP000317940"/>
    </source>
</evidence>
<reference evidence="5 6" key="1">
    <citation type="submission" date="2019-06" db="EMBL/GenBank/DDBJ databases">
        <title>Sequencing the genomes of 1000 actinobacteria strains.</title>
        <authorList>
            <person name="Klenk H.-P."/>
        </authorList>
    </citation>
    <scope>NUCLEOTIDE SEQUENCE [LARGE SCALE GENOMIC DNA]</scope>
    <source>
        <strain evidence="5 6">DSM 44826</strain>
    </source>
</reference>
<keyword evidence="2" id="KW-0238">DNA-binding</keyword>
<keyword evidence="3" id="KW-0804">Transcription</keyword>
<dbReference type="GO" id="GO:0003677">
    <property type="term" value="F:DNA binding"/>
    <property type="evidence" value="ECO:0007669"/>
    <property type="project" value="UniProtKB-KW"/>
</dbReference>
<protein>
    <submittedName>
        <fullName evidence="5">HxlR family transcriptional regulator</fullName>
    </submittedName>
</protein>
<dbReference type="Pfam" id="PF01638">
    <property type="entry name" value="HxlR"/>
    <property type="match status" value="1"/>
</dbReference>
<comment type="caution">
    <text evidence="5">The sequence shown here is derived from an EMBL/GenBank/DDBJ whole genome shotgun (WGS) entry which is preliminary data.</text>
</comment>
<dbReference type="Proteomes" id="UP000317940">
    <property type="component" value="Unassembled WGS sequence"/>
</dbReference>
<dbReference type="EMBL" id="VIWT01000005">
    <property type="protein sequence ID" value="TWF73436.1"/>
    <property type="molecule type" value="Genomic_DNA"/>
</dbReference>
<proteinExistence type="predicted"/>
<evidence type="ECO:0000313" key="5">
    <source>
        <dbReference type="EMBL" id="TWF73436.1"/>
    </source>
</evidence>
<evidence type="ECO:0000256" key="2">
    <source>
        <dbReference type="ARBA" id="ARBA00023125"/>
    </source>
</evidence>
<dbReference type="Gene3D" id="1.10.10.10">
    <property type="entry name" value="Winged helix-like DNA-binding domain superfamily/Winged helix DNA-binding domain"/>
    <property type="match status" value="1"/>
</dbReference>
<dbReference type="InterPro" id="IPR002577">
    <property type="entry name" value="HTH_HxlR"/>
</dbReference>
<feature type="domain" description="HTH hxlR-type" evidence="4">
    <location>
        <begin position="16"/>
        <end position="119"/>
    </location>
</feature>
<sequence length="135" mass="14746">MNKPAPPPAVSYGRDCPTRTVVDLLANKWTLYVLAALREASAHGAPLRFNQLRRQLDGVTQKMLTQTLRALERDGLISRTVLPTSPLRVEYALTPLGHEAGTLTTAIAHWSVTHIHEILTHRESFTTAGTGAGGR</sequence>
<dbReference type="RefSeq" id="WP_145910421.1">
    <property type="nucleotide sequence ID" value="NZ_BAAAMZ010000001.1"/>
</dbReference>
<keyword evidence="6" id="KW-1185">Reference proteome</keyword>
<dbReference type="AlphaFoldDB" id="A0A561SEY9"/>